<reference evidence="1" key="1">
    <citation type="submission" date="2020-02" db="EMBL/GenBank/DDBJ databases">
        <authorList>
            <person name="Scholz U."/>
            <person name="Mascher M."/>
            <person name="Fiebig A."/>
        </authorList>
    </citation>
    <scope>NUCLEOTIDE SEQUENCE</scope>
</reference>
<dbReference type="PANTHER" id="PTHR34222">
    <property type="entry name" value="GAG_PRE-INTEGRS DOMAIN-CONTAINING PROTEIN"/>
    <property type="match status" value="1"/>
</dbReference>
<dbReference type="PANTHER" id="PTHR34222:SF37">
    <property type="entry name" value="RETROTRANSPOSON GAG DOMAIN-CONTAINING PROTEIN"/>
    <property type="match status" value="1"/>
</dbReference>
<dbReference type="OrthoDB" id="1750575at2759"/>
<organism evidence="1 2">
    <name type="scientific">Spirodela intermedia</name>
    <name type="common">Intermediate duckweed</name>
    <dbReference type="NCBI Taxonomy" id="51605"/>
    <lineage>
        <taxon>Eukaryota</taxon>
        <taxon>Viridiplantae</taxon>
        <taxon>Streptophyta</taxon>
        <taxon>Embryophyta</taxon>
        <taxon>Tracheophyta</taxon>
        <taxon>Spermatophyta</taxon>
        <taxon>Magnoliopsida</taxon>
        <taxon>Liliopsida</taxon>
        <taxon>Araceae</taxon>
        <taxon>Lemnoideae</taxon>
        <taxon>Spirodela</taxon>
    </lineage>
</organism>
<evidence type="ECO:0000313" key="1">
    <source>
        <dbReference type="EMBL" id="CAA7407411.1"/>
    </source>
</evidence>
<name>A0A7I8LBF0_SPIIN</name>
<dbReference type="EMBL" id="LR746276">
    <property type="protein sequence ID" value="CAA7407411.1"/>
    <property type="molecule type" value="Genomic_DNA"/>
</dbReference>
<accession>A0A7I8LBF0</accession>
<proteinExistence type="predicted"/>
<protein>
    <submittedName>
        <fullName evidence="1">Uncharacterized protein</fullName>
    </submittedName>
</protein>
<evidence type="ECO:0000313" key="2">
    <source>
        <dbReference type="Proteomes" id="UP000663760"/>
    </source>
</evidence>
<dbReference type="Proteomes" id="UP000663760">
    <property type="component" value="Chromosome 13"/>
</dbReference>
<dbReference type="AlphaFoldDB" id="A0A7I8LBF0"/>
<sequence>METKREINHYRPIENPDNEERNYIMKDMLYKFLMGINLEYETLVNQIFARKVVPDIEEAIALTRQEVNTRNLRNDLKIKNAAFNTLKDKDTSVLKKGGSKVPFIKGDPKTDPKAHLFCTYCRKNSHTRKTCWKIYGKPPNYGNLYFANAQNEDGVEPMI</sequence>
<gene>
    <name evidence="1" type="ORF">SI8410_13018089</name>
</gene>
<keyword evidence="2" id="KW-1185">Reference proteome</keyword>